<accession>A0A0C1JJ85</accession>
<evidence type="ECO:0000313" key="1">
    <source>
        <dbReference type="EMBL" id="KIC71430.1"/>
    </source>
</evidence>
<evidence type="ECO:0000313" key="2">
    <source>
        <dbReference type="Proteomes" id="UP000031465"/>
    </source>
</evidence>
<protein>
    <submittedName>
        <fullName evidence="1">Uncharacterized protein</fullName>
    </submittedName>
</protein>
<organism evidence="1 2">
    <name type="scientific">Candidatus Protochlamydia amoebophila</name>
    <dbReference type="NCBI Taxonomy" id="362787"/>
    <lineage>
        <taxon>Bacteria</taxon>
        <taxon>Pseudomonadati</taxon>
        <taxon>Chlamydiota</taxon>
        <taxon>Chlamydiia</taxon>
        <taxon>Parachlamydiales</taxon>
        <taxon>Parachlamydiaceae</taxon>
        <taxon>Candidatus Protochlamydia</taxon>
    </lineage>
</organism>
<dbReference type="EMBL" id="JSAN01000090">
    <property type="protein sequence ID" value="KIC71430.1"/>
    <property type="molecule type" value="Genomic_DNA"/>
</dbReference>
<dbReference type="AlphaFoldDB" id="A0A0C1JJ85"/>
<name>A0A0C1JJ85_9BACT</name>
<dbReference type="Proteomes" id="UP000031465">
    <property type="component" value="Unassembled WGS sequence"/>
</dbReference>
<gene>
    <name evidence="1" type="ORF">DB44_DR00020</name>
</gene>
<dbReference type="PATRIC" id="fig|362787.3.peg.1433"/>
<sequence>MLESPEIILIGRNNGPSLILEQLNQSFKILTGQMRMFDL</sequence>
<proteinExistence type="predicted"/>
<comment type="caution">
    <text evidence="1">The sequence shown here is derived from an EMBL/GenBank/DDBJ whole genome shotgun (WGS) entry which is preliminary data.</text>
</comment>
<reference evidence="1 2" key="1">
    <citation type="journal article" date="2014" name="Mol. Biol. Evol.">
        <title>Massive expansion of Ubiquitination-related gene families within the Chlamydiae.</title>
        <authorList>
            <person name="Domman D."/>
            <person name="Collingro A."/>
            <person name="Lagkouvardos I."/>
            <person name="Gehre L."/>
            <person name="Weinmaier T."/>
            <person name="Rattei T."/>
            <person name="Subtil A."/>
            <person name="Horn M."/>
        </authorList>
    </citation>
    <scope>NUCLEOTIDE SEQUENCE [LARGE SCALE GENOMIC DNA]</scope>
    <source>
        <strain evidence="1 2">EI2</strain>
    </source>
</reference>